<sequence>MNRQFMPQVQFPGEEDMIQRPFTLGSSRYAGENRGVRVTISQAERLLILCIRDKVGDHFIVFIPLLLLQFRISSMARQCLFLLLLLLLLLLKQPPIILFVDYLTVRDDPVLLLFIRRIQQLTVRKALVLLLRRLRRLGRAFRGIHQRIFWSKRNNRSL</sequence>
<keyword evidence="1" id="KW-0812">Transmembrane</keyword>
<reference evidence="2 3" key="1">
    <citation type="submission" date="2019-03" db="EMBL/GenBank/DDBJ databases">
        <title>First draft genome of Liparis tanakae, snailfish: a comprehensive survey of snailfish specific genes.</title>
        <authorList>
            <person name="Kim W."/>
            <person name="Song I."/>
            <person name="Jeong J.-H."/>
            <person name="Kim D."/>
            <person name="Kim S."/>
            <person name="Ryu S."/>
            <person name="Song J.Y."/>
            <person name="Lee S.K."/>
        </authorList>
    </citation>
    <scope>NUCLEOTIDE SEQUENCE [LARGE SCALE GENOMIC DNA]</scope>
    <source>
        <tissue evidence="2">Muscle</tissue>
    </source>
</reference>
<keyword evidence="1" id="KW-1133">Transmembrane helix</keyword>
<protein>
    <submittedName>
        <fullName evidence="2">Uncharacterized protein</fullName>
    </submittedName>
</protein>
<evidence type="ECO:0000313" key="3">
    <source>
        <dbReference type="Proteomes" id="UP000314294"/>
    </source>
</evidence>
<organism evidence="2 3">
    <name type="scientific">Liparis tanakae</name>
    <name type="common">Tanaka's snailfish</name>
    <dbReference type="NCBI Taxonomy" id="230148"/>
    <lineage>
        <taxon>Eukaryota</taxon>
        <taxon>Metazoa</taxon>
        <taxon>Chordata</taxon>
        <taxon>Craniata</taxon>
        <taxon>Vertebrata</taxon>
        <taxon>Euteleostomi</taxon>
        <taxon>Actinopterygii</taxon>
        <taxon>Neopterygii</taxon>
        <taxon>Teleostei</taxon>
        <taxon>Neoteleostei</taxon>
        <taxon>Acanthomorphata</taxon>
        <taxon>Eupercaria</taxon>
        <taxon>Perciformes</taxon>
        <taxon>Cottioidei</taxon>
        <taxon>Cottales</taxon>
        <taxon>Liparidae</taxon>
        <taxon>Liparis</taxon>
    </lineage>
</organism>
<feature type="transmembrane region" description="Helical" evidence="1">
    <location>
        <begin position="79"/>
        <end position="98"/>
    </location>
</feature>
<evidence type="ECO:0000256" key="1">
    <source>
        <dbReference type="SAM" id="Phobius"/>
    </source>
</evidence>
<evidence type="ECO:0000313" key="2">
    <source>
        <dbReference type="EMBL" id="TNN48511.1"/>
    </source>
</evidence>
<dbReference type="AlphaFoldDB" id="A0A4Z2G5J4"/>
<accession>A0A4Z2G5J4</accession>
<proteinExistence type="predicted"/>
<keyword evidence="1" id="KW-0472">Membrane</keyword>
<dbReference type="Proteomes" id="UP000314294">
    <property type="component" value="Unassembled WGS sequence"/>
</dbReference>
<dbReference type="EMBL" id="SRLO01000694">
    <property type="protein sequence ID" value="TNN48511.1"/>
    <property type="molecule type" value="Genomic_DNA"/>
</dbReference>
<keyword evidence="3" id="KW-1185">Reference proteome</keyword>
<comment type="caution">
    <text evidence="2">The sequence shown here is derived from an EMBL/GenBank/DDBJ whole genome shotgun (WGS) entry which is preliminary data.</text>
</comment>
<name>A0A4Z2G5J4_9TELE</name>
<gene>
    <name evidence="2" type="ORF">EYF80_041299</name>
</gene>